<dbReference type="AlphaFoldDB" id="A0A1R1PXW5"/>
<dbReference type="Proteomes" id="UP000188320">
    <property type="component" value="Unassembled WGS sequence"/>
</dbReference>
<proteinExistence type="predicted"/>
<dbReference type="EMBL" id="LSSK01000046">
    <property type="protein sequence ID" value="OMH85762.1"/>
    <property type="molecule type" value="Genomic_DNA"/>
</dbReference>
<gene>
    <name evidence="1" type="ORF">AX774_g675</name>
</gene>
<evidence type="ECO:0000313" key="2">
    <source>
        <dbReference type="Proteomes" id="UP000188320"/>
    </source>
</evidence>
<name>A0A1R1PXW5_ZANCU</name>
<reference evidence="2" key="1">
    <citation type="submission" date="2017-01" db="EMBL/GenBank/DDBJ databases">
        <authorList>
            <person name="Wang Y."/>
            <person name="White M."/>
            <person name="Kvist S."/>
            <person name="Moncalvo J.-M."/>
        </authorList>
    </citation>
    <scope>NUCLEOTIDE SEQUENCE [LARGE SCALE GENOMIC DNA]</scope>
    <source>
        <strain evidence="2">COL-18-3</strain>
    </source>
</reference>
<organism evidence="1 2">
    <name type="scientific">Zancudomyces culisetae</name>
    <name type="common">Gut fungus</name>
    <name type="synonym">Smittium culisetae</name>
    <dbReference type="NCBI Taxonomy" id="1213189"/>
    <lineage>
        <taxon>Eukaryota</taxon>
        <taxon>Fungi</taxon>
        <taxon>Fungi incertae sedis</taxon>
        <taxon>Zoopagomycota</taxon>
        <taxon>Kickxellomycotina</taxon>
        <taxon>Harpellomycetes</taxon>
        <taxon>Harpellales</taxon>
        <taxon>Legeriomycetaceae</taxon>
        <taxon>Zancudomyces</taxon>
    </lineage>
</organism>
<accession>A0A1R1PXW5</accession>
<comment type="caution">
    <text evidence="1">The sequence shown here is derived from an EMBL/GenBank/DDBJ whole genome shotgun (WGS) entry which is preliminary data.</text>
</comment>
<dbReference type="OrthoDB" id="608866at2759"/>
<keyword evidence="2" id="KW-1185">Reference proteome</keyword>
<protein>
    <submittedName>
        <fullName evidence="1">Uncharacterized protein</fullName>
    </submittedName>
</protein>
<evidence type="ECO:0000313" key="1">
    <source>
        <dbReference type="EMBL" id="OMH85762.1"/>
    </source>
</evidence>
<sequence>MTETLAIDEFWKQKQQWVRDMRIEFCRRPNMPETHNIIFENGDLNQEYFAKPHDYVEEEQVKWGEEEKRALIKGLELYGDWKGTEEMILHEYERNKAIGLAHSTWKGGVLVYDDEGEVLKAIEKSNAEDPPFKNQ</sequence>